<name>X0SL44_9ZZZZ</name>
<evidence type="ECO:0000313" key="11">
    <source>
        <dbReference type="EMBL" id="GAF81808.1"/>
    </source>
</evidence>
<dbReference type="GO" id="GO:0044205">
    <property type="term" value="P:'de novo' UMP biosynthetic process"/>
    <property type="evidence" value="ECO:0007669"/>
    <property type="project" value="UniProtKB-UniPathway"/>
</dbReference>
<dbReference type="InterPro" id="IPR001754">
    <property type="entry name" value="OMPdeCOase_dom"/>
</dbReference>
<keyword evidence="5" id="KW-0210">Decarboxylase</keyword>
<comment type="catalytic activity">
    <reaction evidence="9">
        <text>orotidine 5'-phosphate + H(+) = UMP + CO2</text>
        <dbReference type="Rhea" id="RHEA:11596"/>
        <dbReference type="ChEBI" id="CHEBI:15378"/>
        <dbReference type="ChEBI" id="CHEBI:16526"/>
        <dbReference type="ChEBI" id="CHEBI:57538"/>
        <dbReference type="ChEBI" id="CHEBI:57865"/>
        <dbReference type="EC" id="4.1.1.23"/>
    </reaction>
</comment>
<keyword evidence="6" id="KW-0665">Pyrimidine biosynthesis</keyword>
<dbReference type="Gene3D" id="3.20.20.70">
    <property type="entry name" value="Aldolase class I"/>
    <property type="match status" value="1"/>
</dbReference>
<dbReference type="Pfam" id="PF00215">
    <property type="entry name" value="OMPdecase"/>
    <property type="match status" value="1"/>
</dbReference>
<dbReference type="EC" id="4.1.1.23" evidence="3"/>
<evidence type="ECO:0000256" key="1">
    <source>
        <dbReference type="ARBA" id="ARBA00004861"/>
    </source>
</evidence>
<dbReference type="InterPro" id="IPR011995">
    <property type="entry name" value="OMPdecase_type-2"/>
</dbReference>
<gene>
    <name evidence="11" type="ORF">S01H1_11742</name>
</gene>
<dbReference type="InterPro" id="IPR013785">
    <property type="entry name" value="Aldolase_TIM"/>
</dbReference>
<evidence type="ECO:0000256" key="7">
    <source>
        <dbReference type="ARBA" id="ARBA00023239"/>
    </source>
</evidence>
<evidence type="ECO:0000256" key="4">
    <source>
        <dbReference type="ARBA" id="ARBA00021923"/>
    </source>
</evidence>
<evidence type="ECO:0000256" key="5">
    <source>
        <dbReference type="ARBA" id="ARBA00022793"/>
    </source>
</evidence>
<proteinExistence type="inferred from homology"/>
<reference evidence="11" key="1">
    <citation type="journal article" date="2014" name="Front. Microbiol.">
        <title>High frequency of phylogenetically diverse reductive dehalogenase-homologous genes in deep subseafloor sedimentary metagenomes.</title>
        <authorList>
            <person name="Kawai M."/>
            <person name="Futagami T."/>
            <person name="Toyoda A."/>
            <person name="Takaki Y."/>
            <person name="Nishi S."/>
            <person name="Hori S."/>
            <person name="Arai W."/>
            <person name="Tsubouchi T."/>
            <person name="Morono Y."/>
            <person name="Uchiyama I."/>
            <person name="Ito T."/>
            <person name="Fujiyama A."/>
            <person name="Inagaki F."/>
            <person name="Takami H."/>
        </authorList>
    </citation>
    <scope>NUCLEOTIDE SEQUENCE</scope>
    <source>
        <strain evidence="11">Expedition CK06-06</strain>
    </source>
</reference>
<dbReference type="AlphaFoldDB" id="X0SL44"/>
<evidence type="ECO:0000256" key="8">
    <source>
        <dbReference type="ARBA" id="ARBA00033428"/>
    </source>
</evidence>
<feature type="non-terminal residue" evidence="11">
    <location>
        <position position="1"/>
    </location>
</feature>
<comment type="pathway">
    <text evidence="1">Pyrimidine metabolism; UMP biosynthesis via de novo pathway; UMP from orotate: step 2/2.</text>
</comment>
<evidence type="ECO:0000256" key="3">
    <source>
        <dbReference type="ARBA" id="ARBA00012321"/>
    </source>
</evidence>
<dbReference type="PANTHER" id="PTHR43375">
    <property type="entry name" value="OROTIDINE 5'-PHOSPHATE DECARBOXYLASE"/>
    <property type="match status" value="1"/>
</dbReference>
<evidence type="ECO:0000256" key="9">
    <source>
        <dbReference type="ARBA" id="ARBA00049157"/>
    </source>
</evidence>
<dbReference type="PANTHER" id="PTHR43375:SF1">
    <property type="entry name" value="OROTIDINE 5'-PHOSPHATE DECARBOXYLASE"/>
    <property type="match status" value="1"/>
</dbReference>
<organism evidence="11">
    <name type="scientific">marine sediment metagenome</name>
    <dbReference type="NCBI Taxonomy" id="412755"/>
    <lineage>
        <taxon>unclassified sequences</taxon>
        <taxon>metagenomes</taxon>
        <taxon>ecological metagenomes</taxon>
    </lineage>
</organism>
<dbReference type="SMART" id="SM00934">
    <property type="entry name" value="OMPdecase"/>
    <property type="match status" value="1"/>
</dbReference>
<dbReference type="EMBL" id="BARS01005998">
    <property type="protein sequence ID" value="GAF81808.1"/>
    <property type="molecule type" value="Genomic_DNA"/>
</dbReference>
<dbReference type="UniPathway" id="UPA00070">
    <property type="reaction ID" value="UER00120"/>
</dbReference>
<dbReference type="GO" id="GO:0006207">
    <property type="term" value="P:'de novo' pyrimidine nucleobase biosynthetic process"/>
    <property type="evidence" value="ECO:0007669"/>
    <property type="project" value="InterPro"/>
</dbReference>
<sequence length="228" mass="24612">CYKVQIAHYEALGVDGLSCYRDTLAYVRSKGAVVIGDVKRGDIASTGEMYAKAHFSGDFEADLITVNPYIGSDVFAAFVPYLQTGNKGLFILIKTSNPSAGDVQDLFVTNRPVFMHIGEFVHNWGKDYRGECGFSLIGGVVGATHRQQLAEVRSAFATLFLLVPGYGAQGGAGKDVASAFVDGNGAVVNASRSILAAHMSKPDGAKRYPEYAREAVVGMREDIRQWME</sequence>
<dbReference type="SUPFAM" id="SSF51366">
    <property type="entry name" value="Ribulose-phoshate binding barrel"/>
    <property type="match status" value="1"/>
</dbReference>
<dbReference type="CDD" id="cd04725">
    <property type="entry name" value="OMP_decarboxylase_like"/>
    <property type="match status" value="1"/>
</dbReference>
<dbReference type="InterPro" id="IPR011060">
    <property type="entry name" value="RibuloseP-bd_barrel"/>
</dbReference>
<dbReference type="GO" id="GO:0004590">
    <property type="term" value="F:orotidine-5'-phosphate decarboxylase activity"/>
    <property type="evidence" value="ECO:0007669"/>
    <property type="project" value="UniProtKB-EC"/>
</dbReference>
<comment type="caution">
    <text evidence="11">The sequence shown here is derived from an EMBL/GenBank/DDBJ whole genome shotgun (WGS) entry which is preliminary data.</text>
</comment>
<feature type="domain" description="Orotidine 5'-phosphate decarboxylase" evidence="10">
    <location>
        <begin position="1"/>
        <end position="211"/>
    </location>
</feature>
<keyword evidence="7" id="KW-0456">Lyase</keyword>
<evidence type="ECO:0000256" key="2">
    <source>
        <dbReference type="ARBA" id="ARBA00008847"/>
    </source>
</evidence>
<protein>
    <recommendedName>
        <fullName evidence="4">Orotidine 5'-phosphate decarboxylase</fullName>
        <ecNumber evidence="3">4.1.1.23</ecNumber>
    </recommendedName>
    <alternativeName>
        <fullName evidence="8">OMP decarboxylase</fullName>
    </alternativeName>
</protein>
<comment type="similarity">
    <text evidence="2">Belongs to the OMP decarboxylase family. Type 2 subfamily.</text>
</comment>
<dbReference type="NCBIfam" id="TIGR02127">
    <property type="entry name" value="pyrF_sub2"/>
    <property type="match status" value="1"/>
</dbReference>
<evidence type="ECO:0000256" key="6">
    <source>
        <dbReference type="ARBA" id="ARBA00022975"/>
    </source>
</evidence>
<accession>X0SL44</accession>
<evidence type="ECO:0000259" key="10">
    <source>
        <dbReference type="SMART" id="SM00934"/>
    </source>
</evidence>